<sequence>MRFKKTAKDIVLYFLSQFVENLEGDRPRFAASPRFENFLNAIASLLPYGQIATSGRNAIANKGGVW</sequence>
<reference evidence="1" key="1">
    <citation type="journal article" date="2015" name="Genome Announc.">
        <title>Draft Genome Sequence of Tolypothrix boutellei Strain VB521301.</title>
        <authorList>
            <person name="Chandrababunaidu M.M."/>
            <person name="Singh D."/>
            <person name="Sen D."/>
            <person name="Bhan S."/>
            <person name="Das S."/>
            <person name="Gupta A."/>
            <person name="Adhikary S.P."/>
            <person name="Tripathy S."/>
        </authorList>
    </citation>
    <scope>NUCLEOTIDE SEQUENCE</scope>
    <source>
        <strain evidence="1">VB521301</strain>
    </source>
</reference>
<proteinExistence type="predicted"/>
<name>A0A0C1R517_9CYAN</name>
<protein>
    <submittedName>
        <fullName evidence="1">Uncharacterized protein</fullName>
    </submittedName>
</protein>
<accession>A0A0C1R517</accession>
<organism evidence="1">
    <name type="scientific">Tolypothrix bouteillei VB521301</name>
    <dbReference type="NCBI Taxonomy" id="1479485"/>
    <lineage>
        <taxon>Bacteria</taxon>
        <taxon>Bacillati</taxon>
        <taxon>Cyanobacteriota</taxon>
        <taxon>Cyanophyceae</taxon>
        <taxon>Nostocales</taxon>
        <taxon>Tolypothrichaceae</taxon>
        <taxon>Tolypothrix</taxon>
    </lineage>
</organism>
<dbReference type="AlphaFoldDB" id="A0A0C1R517"/>
<evidence type="ECO:0000313" key="1">
    <source>
        <dbReference type="EMBL" id="KIE12654.1"/>
    </source>
</evidence>
<comment type="caution">
    <text evidence="1">The sequence shown here is derived from an EMBL/GenBank/DDBJ whole genome shotgun (WGS) entry which is preliminary data.</text>
</comment>
<gene>
    <name evidence="1" type="ORF">DA73_0208780</name>
</gene>
<dbReference type="EMBL" id="JHEG02000022">
    <property type="protein sequence ID" value="KIE12654.1"/>
    <property type="molecule type" value="Genomic_DNA"/>
</dbReference>